<dbReference type="Proteomes" id="UP001059617">
    <property type="component" value="Chromosome"/>
</dbReference>
<evidence type="ECO:0000313" key="3">
    <source>
        <dbReference type="Proteomes" id="UP001059617"/>
    </source>
</evidence>
<evidence type="ECO:0000313" key="2">
    <source>
        <dbReference type="EMBL" id="UWP85915.1"/>
    </source>
</evidence>
<dbReference type="Gene3D" id="2.30.30.940">
    <property type="match status" value="1"/>
</dbReference>
<dbReference type="InterPro" id="IPR027417">
    <property type="entry name" value="P-loop_NTPase"/>
</dbReference>
<dbReference type="Pfam" id="PF13604">
    <property type="entry name" value="AAA_30"/>
    <property type="match status" value="1"/>
</dbReference>
<dbReference type="Pfam" id="PF13538">
    <property type="entry name" value="UvrD_C_2"/>
    <property type="match status" value="1"/>
</dbReference>
<reference evidence="2" key="1">
    <citation type="submission" date="2021-04" db="EMBL/GenBank/DDBJ databases">
        <authorList>
            <person name="Hartkoorn R.C."/>
            <person name="Beaudoing E."/>
            <person name="Hot D."/>
        </authorList>
    </citation>
    <scope>NUCLEOTIDE SEQUENCE</scope>
    <source>
        <strain evidence="2">NRRL B-16292</strain>
    </source>
</reference>
<dbReference type="InterPro" id="IPR027785">
    <property type="entry name" value="UvrD-like_helicase_C"/>
</dbReference>
<dbReference type="Gene3D" id="3.40.50.300">
    <property type="entry name" value="P-loop containing nucleotide triphosphate hydrolases"/>
    <property type="match status" value="2"/>
</dbReference>
<feature type="domain" description="UvrD-like helicase C-terminal" evidence="1">
    <location>
        <begin position="349"/>
        <end position="395"/>
    </location>
</feature>
<sequence length="413" mass="45100">MTPLSPDQHAAVDRAVNWYATRRRLFFRLEGAAGTGKSSTVRQIADKLARGSTAYIAPTGKAAAVLRSKGCTDAGTIHSAIYAPAGERTAQIRALETQLAAIPMWQTKEREKLEQAIAKVKAQPIWTLREPSKAFGGRKPNLLVLDEASMVDDRIFADLLSFGIPVLALGDPYQLPPVAGQAHWQSGQPDALLSTIHRFGDTAPLIDLATALRNGRPAPRWNGTAGQTRNAWTPADLARYDQVIVGRNQTRWHIIEQLRDAAGREPGRPEPGDRIMVLRNDPDHDVVNGQQATVLDAYEGDEGDWALTIRTDDGAVLPWPVDGRGFHGQAGQDEAKRDRDSGLIAATFAQAITCHSAQGSQWPRVAVVDEASAFRQAAASWRYTAATRAEQACLILDPRRMIQRSRQYARAAA</sequence>
<name>A0ABY5W7B3_9ACTN</name>
<dbReference type="RefSeq" id="WP_259864306.1">
    <property type="nucleotide sequence ID" value="NZ_BAAAST010000036.1"/>
</dbReference>
<evidence type="ECO:0000259" key="1">
    <source>
        <dbReference type="Pfam" id="PF13538"/>
    </source>
</evidence>
<dbReference type="GO" id="GO:0004386">
    <property type="term" value="F:helicase activity"/>
    <property type="evidence" value="ECO:0007669"/>
    <property type="project" value="UniProtKB-KW"/>
</dbReference>
<dbReference type="CDD" id="cd18809">
    <property type="entry name" value="SF1_C_RecD"/>
    <property type="match status" value="1"/>
</dbReference>
<keyword evidence="2" id="KW-0067">ATP-binding</keyword>
<proteinExistence type="predicted"/>
<dbReference type="EMBL" id="CP073720">
    <property type="protein sequence ID" value="UWP85915.1"/>
    <property type="molecule type" value="Genomic_DNA"/>
</dbReference>
<keyword evidence="2" id="KW-0378">Hydrolase</keyword>
<keyword evidence="2" id="KW-0547">Nucleotide-binding</keyword>
<organism evidence="2 3">
    <name type="scientific">Dactylosporangium fulvum</name>
    <dbReference type="NCBI Taxonomy" id="53359"/>
    <lineage>
        <taxon>Bacteria</taxon>
        <taxon>Bacillati</taxon>
        <taxon>Actinomycetota</taxon>
        <taxon>Actinomycetes</taxon>
        <taxon>Micromonosporales</taxon>
        <taxon>Micromonosporaceae</taxon>
        <taxon>Dactylosporangium</taxon>
    </lineage>
</organism>
<dbReference type="SUPFAM" id="SSF52540">
    <property type="entry name" value="P-loop containing nucleoside triphosphate hydrolases"/>
    <property type="match status" value="1"/>
</dbReference>
<gene>
    <name evidence="2" type="ORF">Dfulv_17350</name>
</gene>
<keyword evidence="2" id="KW-0347">Helicase</keyword>
<accession>A0ABY5W7B3</accession>
<keyword evidence="3" id="KW-1185">Reference proteome</keyword>
<reference evidence="2" key="2">
    <citation type="submission" date="2022-09" db="EMBL/GenBank/DDBJ databases">
        <title>Biosynthetic gene clusters of Dactylosporangioum fulvum.</title>
        <authorList>
            <person name="Caradec T."/>
        </authorList>
    </citation>
    <scope>NUCLEOTIDE SEQUENCE</scope>
    <source>
        <strain evidence="2">NRRL B-16292</strain>
    </source>
</reference>
<protein>
    <submittedName>
        <fullName evidence="2">DEAD/DEAH box helicase</fullName>
    </submittedName>
</protein>